<sequence length="92" mass="10260">MNNCCITIDTDDVLIIKSLDDDLEYFRDDDKEAEKVRNHFPIMAGGKYLVYVEGNLTDTRGVLSIKADVVDGSTVVIEISNGVVNNISIFFK</sequence>
<protein>
    <submittedName>
        <fullName evidence="1">Uncharacterized protein</fullName>
    </submittedName>
</protein>
<organism evidence="1 2">
    <name type="scientific">Grimontia marina</name>
    <dbReference type="NCBI Taxonomy" id="646534"/>
    <lineage>
        <taxon>Bacteria</taxon>
        <taxon>Pseudomonadati</taxon>
        <taxon>Pseudomonadota</taxon>
        <taxon>Gammaproteobacteria</taxon>
        <taxon>Vibrionales</taxon>
        <taxon>Vibrionaceae</taxon>
        <taxon>Grimontia</taxon>
    </lineage>
</organism>
<gene>
    <name evidence="1" type="ORF">GMA8713_05030</name>
</gene>
<name>A0A128FJL9_9GAMM</name>
<evidence type="ECO:0000313" key="1">
    <source>
        <dbReference type="EMBL" id="CZF86989.1"/>
    </source>
</evidence>
<keyword evidence="2" id="KW-1185">Reference proteome</keyword>
<reference evidence="2" key="1">
    <citation type="submission" date="2016-02" db="EMBL/GenBank/DDBJ databases">
        <authorList>
            <person name="Rodrigo-Torres Lidia"/>
            <person name="Arahal R.David."/>
        </authorList>
    </citation>
    <scope>NUCLEOTIDE SEQUENCE [LARGE SCALE GENOMIC DNA]</scope>
    <source>
        <strain evidence="2">CECT 8713</strain>
    </source>
</reference>
<proteinExistence type="predicted"/>
<dbReference type="EMBL" id="FIZY01000104">
    <property type="protein sequence ID" value="CZF86989.1"/>
    <property type="molecule type" value="Genomic_DNA"/>
</dbReference>
<accession>A0A128FJL9</accession>
<dbReference type="AlphaFoldDB" id="A0A128FJL9"/>
<evidence type="ECO:0000313" key="2">
    <source>
        <dbReference type="Proteomes" id="UP000073601"/>
    </source>
</evidence>
<dbReference type="Proteomes" id="UP000073601">
    <property type="component" value="Unassembled WGS sequence"/>
</dbReference>